<evidence type="ECO:0000259" key="6">
    <source>
        <dbReference type="PROSITE" id="PS50850"/>
    </source>
</evidence>
<keyword evidence="8" id="KW-1185">Reference proteome</keyword>
<dbReference type="InterPro" id="IPR011701">
    <property type="entry name" value="MFS"/>
</dbReference>
<reference evidence="7 8" key="1">
    <citation type="submission" date="2016-11" db="EMBL/GenBank/DDBJ databases">
        <authorList>
            <person name="Jaros S."/>
            <person name="Januszkiewicz K."/>
            <person name="Wedrychowicz H."/>
        </authorList>
    </citation>
    <scope>NUCLEOTIDE SEQUENCE [LARGE SCALE GENOMIC DNA]</scope>
    <source>
        <strain evidence="7 8">DSM 45627</strain>
    </source>
</reference>
<feature type="transmembrane region" description="Helical" evidence="5">
    <location>
        <begin position="20"/>
        <end position="46"/>
    </location>
</feature>
<sequence length="476" mass="49519">MTALDSPAAITSATRNPLRWVVFAVVFAANIMDLLDATIVNIAGPAIHVDLGGGANTVQWLSAGYTLAFAVLLIAGARLGDILGRRPLFLVGSAGFTIFSAACALSPDIGVLIAFRALQGAFGALMIPQGFGLMREALDDKEFDKATAMFGPAMGLPMIAAPILAGALVDWDLWGTGWRLVFLINVPVGVVSFLLALRTLPRGASHSGMKLDVPGVWLIGLALVAIIYPLIEAQPEGWPFWTFALLAAGLVLLLVFLVWEKRRRSDALIEPSLLTNRNYLSGIAVALALFGAFGGLLLCVSLYGQLGEGWSPMHAGLTLMPMVIGMIAGMVGGTMAVARLGRHVLHIGLLVIAAGVATLALTVTGATSASSWDLLPGLFLVGAGAGASIGQLFQFILSSVSMREVGSASGVLEATQQLSTSLGVAILGTIFLSGFGEHLPTHALTVTAWACLAPIALAFALVFRLPMRARAESAAA</sequence>
<feature type="transmembrane region" description="Helical" evidence="5">
    <location>
        <begin position="378"/>
        <end position="397"/>
    </location>
</feature>
<dbReference type="InterPro" id="IPR036259">
    <property type="entry name" value="MFS_trans_sf"/>
</dbReference>
<dbReference type="STRING" id="1206085.SAMN05443575_0740"/>
<accession>A0A1M5DZ69</accession>
<keyword evidence="4 5" id="KW-0472">Membrane</keyword>
<name>A0A1M5DZ69_9ACTN</name>
<comment type="subcellular location">
    <subcellularLocation>
        <location evidence="1">Cell membrane</location>
        <topology evidence="1">Multi-pass membrane protein</topology>
    </subcellularLocation>
</comment>
<evidence type="ECO:0000313" key="7">
    <source>
        <dbReference type="EMBL" id="SHF72328.1"/>
    </source>
</evidence>
<dbReference type="AlphaFoldDB" id="A0A1M5DZ69"/>
<evidence type="ECO:0000256" key="2">
    <source>
        <dbReference type="ARBA" id="ARBA00022692"/>
    </source>
</evidence>
<feature type="transmembrane region" description="Helical" evidence="5">
    <location>
        <begin position="344"/>
        <end position="366"/>
    </location>
</feature>
<evidence type="ECO:0000256" key="1">
    <source>
        <dbReference type="ARBA" id="ARBA00004651"/>
    </source>
</evidence>
<dbReference type="SUPFAM" id="SSF103473">
    <property type="entry name" value="MFS general substrate transporter"/>
    <property type="match status" value="2"/>
</dbReference>
<evidence type="ECO:0000256" key="5">
    <source>
        <dbReference type="SAM" id="Phobius"/>
    </source>
</evidence>
<dbReference type="OrthoDB" id="783189at2"/>
<proteinExistence type="predicted"/>
<dbReference type="Gene3D" id="1.20.1250.20">
    <property type="entry name" value="MFS general substrate transporter like domains"/>
    <property type="match status" value="1"/>
</dbReference>
<feature type="transmembrane region" description="Helical" evidence="5">
    <location>
        <begin position="315"/>
        <end position="337"/>
    </location>
</feature>
<dbReference type="CDD" id="cd17321">
    <property type="entry name" value="MFS_MMR_MDR_like"/>
    <property type="match status" value="1"/>
</dbReference>
<dbReference type="EMBL" id="FQVU01000001">
    <property type="protein sequence ID" value="SHF72328.1"/>
    <property type="molecule type" value="Genomic_DNA"/>
</dbReference>
<dbReference type="Pfam" id="PF07690">
    <property type="entry name" value="MFS_1"/>
    <property type="match status" value="1"/>
</dbReference>
<feature type="transmembrane region" description="Helical" evidence="5">
    <location>
        <begin position="211"/>
        <end position="231"/>
    </location>
</feature>
<feature type="transmembrane region" description="Helical" evidence="5">
    <location>
        <begin position="88"/>
        <end position="107"/>
    </location>
</feature>
<feature type="transmembrane region" description="Helical" evidence="5">
    <location>
        <begin position="279"/>
        <end position="303"/>
    </location>
</feature>
<feature type="transmembrane region" description="Helical" evidence="5">
    <location>
        <begin position="113"/>
        <end position="134"/>
    </location>
</feature>
<feature type="transmembrane region" description="Helical" evidence="5">
    <location>
        <begin position="442"/>
        <end position="463"/>
    </location>
</feature>
<feature type="transmembrane region" description="Helical" evidence="5">
    <location>
        <begin position="58"/>
        <end position="76"/>
    </location>
</feature>
<feature type="transmembrane region" description="Helical" evidence="5">
    <location>
        <begin position="418"/>
        <end position="436"/>
    </location>
</feature>
<dbReference type="PANTHER" id="PTHR42718">
    <property type="entry name" value="MAJOR FACILITATOR SUPERFAMILY MULTIDRUG TRANSPORTER MFSC"/>
    <property type="match status" value="1"/>
</dbReference>
<feature type="transmembrane region" description="Helical" evidence="5">
    <location>
        <begin position="237"/>
        <end position="259"/>
    </location>
</feature>
<gene>
    <name evidence="7" type="ORF">SAMN05443575_0740</name>
</gene>
<dbReference type="RefSeq" id="WP_073386025.1">
    <property type="nucleotide sequence ID" value="NZ_FQVU01000001.1"/>
</dbReference>
<dbReference type="GO" id="GO:0022857">
    <property type="term" value="F:transmembrane transporter activity"/>
    <property type="evidence" value="ECO:0007669"/>
    <property type="project" value="InterPro"/>
</dbReference>
<dbReference type="Proteomes" id="UP000186132">
    <property type="component" value="Unassembled WGS sequence"/>
</dbReference>
<feature type="transmembrane region" description="Helical" evidence="5">
    <location>
        <begin position="180"/>
        <end position="199"/>
    </location>
</feature>
<evidence type="ECO:0000313" key="8">
    <source>
        <dbReference type="Proteomes" id="UP000186132"/>
    </source>
</evidence>
<dbReference type="GO" id="GO:0005886">
    <property type="term" value="C:plasma membrane"/>
    <property type="evidence" value="ECO:0007669"/>
    <property type="project" value="UniProtKB-SubCell"/>
</dbReference>
<feature type="transmembrane region" description="Helical" evidence="5">
    <location>
        <begin position="146"/>
        <end position="168"/>
    </location>
</feature>
<organism evidence="7 8">
    <name type="scientific">Jatrophihabitans endophyticus</name>
    <dbReference type="NCBI Taxonomy" id="1206085"/>
    <lineage>
        <taxon>Bacteria</taxon>
        <taxon>Bacillati</taxon>
        <taxon>Actinomycetota</taxon>
        <taxon>Actinomycetes</taxon>
        <taxon>Jatrophihabitantales</taxon>
        <taxon>Jatrophihabitantaceae</taxon>
        <taxon>Jatrophihabitans</taxon>
    </lineage>
</organism>
<feature type="domain" description="Major facilitator superfamily (MFS) profile" evidence="6">
    <location>
        <begin position="22"/>
        <end position="468"/>
    </location>
</feature>
<protein>
    <submittedName>
        <fullName evidence="7">Drug resistance transporter, EmrB/QacA subfamily</fullName>
    </submittedName>
</protein>
<dbReference type="Gene3D" id="1.20.1720.10">
    <property type="entry name" value="Multidrug resistance protein D"/>
    <property type="match status" value="1"/>
</dbReference>
<dbReference type="PROSITE" id="PS50850">
    <property type="entry name" value="MFS"/>
    <property type="match status" value="1"/>
</dbReference>
<dbReference type="InterPro" id="IPR020846">
    <property type="entry name" value="MFS_dom"/>
</dbReference>
<keyword evidence="3 5" id="KW-1133">Transmembrane helix</keyword>
<keyword evidence="2 5" id="KW-0812">Transmembrane</keyword>
<evidence type="ECO:0000256" key="3">
    <source>
        <dbReference type="ARBA" id="ARBA00022989"/>
    </source>
</evidence>
<evidence type="ECO:0000256" key="4">
    <source>
        <dbReference type="ARBA" id="ARBA00023136"/>
    </source>
</evidence>
<dbReference type="PANTHER" id="PTHR42718:SF39">
    <property type="entry name" value="ACTINORHODIN TRANSPORTER-RELATED"/>
    <property type="match status" value="1"/>
</dbReference>